<dbReference type="Proteomes" id="UP000007800">
    <property type="component" value="Unassembled WGS sequence"/>
</dbReference>
<name>C5LUP7_PERM5</name>
<reference evidence="2 3" key="1">
    <citation type="submission" date="2008-07" db="EMBL/GenBank/DDBJ databases">
        <authorList>
            <person name="El-Sayed N."/>
            <person name="Caler E."/>
            <person name="Inman J."/>
            <person name="Amedeo P."/>
            <person name="Hass B."/>
            <person name="Wortman J."/>
        </authorList>
    </citation>
    <scope>NUCLEOTIDE SEQUENCE [LARGE SCALE GENOMIC DNA]</scope>
    <source>
        <strain evidence="3">ATCC 50983 / TXsc</strain>
    </source>
</reference>
<feature type="non-terminal residue" evidence="2">
    <location>
        <position position="130"/>
    </location>
</feature>
<dbReference type="GeneID" id="9051154"/>
<proteinExistence type="predicted"/>
<dbReference type="RefSeq" id="XP_002766828.1">
    <property type="nucleotide sequence ID" value="XM_002766782.1"/>
</dbReference>
<protein>
    <submittedName>
        <fullName evidence="2">Uncharacterized protein</fullName>
    </submittedName>
</protein>
<accession>C5LUP7</accession>
<evidence type="ECO:0000313" key="3">
    <source>
        <dbReference type="Proteomes" id="UP000007800"/>
    </source>
</evidence>
<feature type="region of interest" description="Disordered" evidence="1">
    <location>
        <begin position="85"/>
        <end position="107"/>
    </location>
</feature>
<evidence type="ECO:0000256" key="1">
    <source>
        <dbReference type="SAM" id="MobiDB-lite"/>
    </source>
</evidence>
<gene>
    <name evidence="2" type="ORF">Pmar_PMAR009094</name>
</gene>
<dbReference type="InParanoid" id="C5LUP7"/>
<dbReference type="EMBL" id="GG685604">
    <property type="protein sequence ID" value="EEQ99545.1"/>
    <property type="molecule type" value="Genomic_DNA"/>
</dbReference>
<sequence>MSDQQGRNEKRTTTAYNNPHITIGLEGKQEVGKFWPRDVSKQLSGMYNIKLKHLYSSKQEESPKYRVYQCDSHEDCQFKDGVDRGAERQELRSQRKQPQVKDGGQRPVILVQYARAIDKHGIGSRRRTKT</sequence>
<keyword evidence="3" id="KW-1185">Reference proteome</keyword>
<dbReference type="AlphaFoldDB" id="C5LUP7"/>
<evidence type="ECO:0000313" key="2">
    <source>
        <dbReference type="EMBL" id="EEQ99545.1"/>
    </source>
</evidence>
<organism evidence="3">
    <name type="scientific">Perkinsus marinus (strain ATCC 50983 / TXsc)</name>
    <dbReference type="NCBI Taxonomy" id="423536"/>
    <lineage>
        <taxon>Eukaryota</taxon>
        <taxon>Sar</taxon>
        <taxon>Alveolata</taxon>
        <taxon>Perkinsozoa</taxon>
        <taxon>Perkinsea</taxon>
        <taxon>Perkinsida</taxon>
        <taxon>Perkinsidae</taxon>
        <taxon>Perkinsus</taxon>
    </lineage>
</organism>